<sequence length="269" mass="27301">MPGCRDRAEAPARRYRGGMAAIDLNADLGETVDGMPTADDEAMFEVVSSASVACGGHAGDAASMRDAVERAARRGVAVGAHPSYLDRAGFGRAAQDVDPATLRAQVAAQLTALVGAGADLRYVKAHGALYHAVTADAAAAAAVATAVADVAARLGRPLPVLGLDGAIARAAESRGLPFRREAFLDRGYRADGSLVPRGEPGALLHDPDAVAARAVRLVREGVVEAADGTLVRVDAVSLCVHGDTAGAVAMARAVRAALDAAGVAVRAPW</sequence>
<organism evidence="1 2">
    <name type="scientific">Microbacterium saccharophilum</name>
    <dbReference type="NCBI Taxonomy" id="1213358"/>
    <lineage>
        <taxon>Bacteria</taxon>
        <taxon>Bacillati</taxon>
        <taxon>Actinomycetota</taxon>
        <taxon>Actinomycetes</taxon>
        <taxon>Micrococcales</taxon>
        <taxon>Microbacteriaceae</taxon>
        <taxon>Microbacterium</taxon>
    </lineage>
</organism>
<dbReference type="NCBIfam" id="NF003814">
    <property type="entry name" value="PRK05406.1-3"/>
    <property type="match status" value="1"/>
</dbReference>
<dbReference type="InterPro" id="IPR005501">
    <property type="entry name" value="LamB/YcsF/PxpA-like"/>
</dbReference>
<protein>
    <submittedName>
        <fullName evidence="1">UPF0271 protein</fullName>
    </submittedName>
</protein>
<dbReference type="AlphaFoldDB" id="A0A7Z7D028"/>
<comment type="caution">
    <text evidence="1">The sequence shown here is derived from an EMBL/GenBank/DDBJ whole genome shotgun (WGS) entry which is preliminary data.</text>
</comment>
<dbReference type="PANTHER" id="PTHR30292">
    <property type="entry name" value="UNCHARACTERIZED PROTEIN YBGL-RELATED"/>
    <property type="match status" value="1"/>
</dbReference>
<proteinExistence type="predicted"/>
<name>A0A7Z7D028_9MICO</name>
<dbReference type="CDD" id="cd10787">
    <property type="entry name" value="LamB_YcsF_like"/>
    <property type="match status" value="1"/>
</dbReference>
<evidence type="ECO:0000313" key="1">
    <source>
        <dbReference type="EMBL" id="SFI57172.1"/>
    </source>
</evidence>
<evidence type="ECO:0000313" key="2">
    <source>
        <dbReference type="Proteomes" id="UP000198702"/>
    </source>
</evidence>
<reference evidence="1 2" key="1">
    <citation type="submission" date="2016-10" db="EMBL/GenBank/DDBJ databases">
        <authorList>
            <person name="Varghese N."/>
            <person name="Submissions S."/>
        </authorList>
    </citation>
    <scope>NUCLEOTIDE SEQUENCE [LARGE SCALE GENOMIC DNA]</scope>
    <source>
        <strain evidence="1 2">UNC380MFSha3.1</strain>
    </source>
</reference>
<dbReference type="GO" id="GO:0005975">
    <property type="term" value="P:carbohydrate metabolic process"/>
    <property type="evidence" value="ECO:0007669"/>
    <property type="project" value="InterPro"/>
</dbReference>
<dbReference type="InterPro" id="IPR011330">
    <property type="entry name" value="Glyco_hydro/deAcase_b/a-brl"/>
</dbReference>
<dbReference type="SUPFAM" id="SSF88713">
    <property type="entry name" value="Glycoside hydrolase/deacetylase"/>
    <property type="match status" value="1"/>
</dbReference>
<accession>A0A7Z7D028</accession>
<dbReference type="Gene3D" id="3.20.20.370">
    <property type="entry name" value="Glycoside hydrolase/deacetylase"/>
    <property type="match status" value="1"/>
</dbReference>
<dbReference type="Proteomes" id="UP000198702">
    <property type="component" value="Unassembled WGS sequence"/>
</dbReference>
<gene>
    <name evidence="1" type="ORF">SAMN04487751_2182</name>
</gene>
<dbReference type="EMBL" id="FOQZ01000003">
    <property type="protein sequence ID" value="SFI57172.1"/>
    <property type="molecule type" value="Genomic_DNA"/>
</dbReference>
<dbReference type="PANTHER" id="PTHR30292:SF0">
    <property type="entry name" value="5-OXOPROLINASE SUBUNIT A"/>
    <property type="match status" value="1"/>
</dbReference>
<dbReference type="Pfam" id="PF03746">
    <property type="entry name" value="LamB_YcsF"/>
    <property type="match status" value="1"/>
</dbReference>